<accession>A0ACC1MUP1</accession>
<proteinExistence type="predicted"/>
<evidence type="ECO:0000313" key="2">
    <source>
        <dbReference type="Proteomes" id="UP001143910"/>
    </source>
</evidence>
<sequence>MNNNFSTFNMSQFGTDPNISTFTGLSGTDAEGRQLSLADAGASESSNDGIFGTVEFDSSWIGDGMDWQTQADIFSATKGVSDNLGPAQGMGEPWTRNMNLGGNGW</sequence>
<organism evidence="1 2">
    <name type="scientific">Zarea fungicola</name>
    <dbReference type="NCBI Taxonomy" id="93591"/>
    <lineage>
        <taxon>Eukaryota</taxon>
        <taxon>Fungi</taxon>
        <taxon>Dikarya</taxon>
        <taxon>Ascomycota</taxon>
        <taxon>Pezizomycotina</taxon>
        <taxon>Sordariomycetes</taxon>
        <taxon>Hypocreomycetidae</taxon>
        <taxon>Hypocreales</taxon>
        <taxon>Cordycipitaceae</taxon>
        <taxon>Zarea</taxon>
    </lineage>
</organism>
<comment type="caution">
    <text evidence="1">The sequence shown here is derived from an EMBL/GenBank/DDBJ whole genome shotgun (WGS) entry which is preliminary data.</text>
</comment>
<reference evidence="1" key="1">
    <citation type="submission" date="2022-08" db="EMBL/GenBank/DDBJ databases">
        <title>Genome Sequence of Lecanicillium fungicola.</title>
        <authorList>
            <person name="Buettner E."/>
        </authorList>
    </citation>
    <scope>NUCLEOTIDE SEQUENCE</scope>
    <source>
        <strain evidence="1">Babe33</strain>
    </source>
</reference>
<evidence type="ECO:0000313" key="1">
    <source>
        <dbReference type="EMBL" id="KAJ2969971.1"/>
    </source>
</evidence>
<name>A0ACC1MUP1_9HYPO</name>
<dbReference type="EMBL" id="JANJQO010001631">
    <property type="protein sequence ID" value="KAJ2969971.1"/>
    <property type="molecule type" value="Genomic_DNA"/>
</dbReference>
<gene>
    <name evidence="1" type="ORF">NQ176_g8402</name>
</gene>
<dbReference type="Proteomes" id="UP001143910">
    <property type="component" value="Unassembled WGS sequence"/>
</dbReference>
<protein>
    <submittedName>
        <fullName evidence="1">Uncharacterized protein</fullName>
    </submittedName>
</protein>
<keyword evidence="2" id="KW-1185">Reference proteome</keyword>